<name>A0ABV0K0D3_9CYAN</name>
<organism evidence="1 2">
    <name type="scientific">Leptolyngbya subtilissima DQ-A4</name>
    <dbReference type="NCBI Taxonomy" id="2933933"/>
    <lineage>
        <taxon>Bacteria</taxon>
        <taxon>Bacillati</taxon>
        <taxon>Cyanobacteriota</taxon>
        <taxon>Cyanophyceae</taxon>
        <taxon>Leptolyngbyales</taxon>
        <taxon>Leptolyngbyaceae</taxon>
        <taxon>Leptolyngbya group</taxon>
        <taxon>Leptolyngbya</taxon>
    </lineage>
</organism>
<evidence type="ECO:0000313" key="1">
    <source>
        <dbReference type="EMBL" id="MEP0946245.1"/>
    </source>
</evidence>
<comment type="caution">
    <text evidence="1">The sequence shown here is derived from an EMBL/GenBank/DDBJ whole genome shotgun (WGS) entry which is preliminary data.</text>
</comment>
<proteinExistence type="predicted"/>
<dbReference type="NCBIfam" id="NF045598">
    <property type="entry name" value="asr1405_asl0597"/>
    <property type="match status" value="1"/>
</dbReference>
<dbReference type="Proteomes" id="UP001482513">
    <property type="component" value="Unassembled WGS sequence"/>
</dbReference>
<dbReference type="EMBL" id="JAMPKX010000002">
    <property type="protein sequence ID" value="MEP0946245.1"/>
    <property type="molecule type" value="Genomic_DNA"/>
</dbReference>
<sequence>MHVLESDYLGSGQDLQNTAPAQTVVDLDRVTRWNVYRRLQELNLVCACGSDRPLTVAIDTPADALLVWSVVQAAIQPKLCLADHLKRCWQQRSLT</sequence>
<evidence type="ECO:0000313" key="2">
    <source>
        <dbReference type="Proteomes" id="UP001482513"/>
    </source>
</evidence>
<dbReference type="RefSeq" id="WP_190695516.1">
    <property type="nucleotide sequence ID" value="NZ_JAMPKX010000002.1"/>
</dbReference>
<protein>
    <submittedName>
        <fullName evidence="1">Uncharacterized protein</fullName>
    </submittedName>
</protein>
<reference evidence="1 2" key="1">
    <citation type="submission" date="2022-04" db="EMBL/GenBank/DDBJ databases">
        <title>Positive selection, recombination, and allopatry shape intraspecific diversity of widespread and dominant cyanobacteria.</title>
        <authorList>
            <person name="Wei J."/>
            <person name="Shu W."/>
            <person name="Hu C."/>
        </authorList>
    </citation>
    <scope>NUCLEOTIDE SEQUENCE [LARGE SCALE GENOMIC DNA]</scope>
    <source>
        <strain evidence="1 2">DQ-A4</strain>
    </source>
</reference>
<dbReference type="InterPro" id="IPR054637">
    <property type="entry name" value="Asr1405_Asl0597-like"/>
</dbReference>
<gene>
    <name evidence="1" type="ORF">NC992_05125</name>
</gene>
<keyword evidence="2" id="KW-1185">Reference proteome</keyword>
<accession>A0ABV0K0D3</accession>